<keyword evidence="2" id="KW-1185">Reference proteome</keyword>
<organism evidence="1 2">
    <name type="scientific">Tanacetum coccineum</name>
    <dbReference type="NCBI Taxonomy" id="301880"/>
    <lineage>
        <taxon>Eukaryota</taxon>
        <taxon>Viridiplantae</taxon>
        <taxon>Streptophyta</taxon>
        <taxon>Embryophyta</taxon>
        <taxon>Tracheophyta</taxon>
        <taxon>Spermatophyta</taxon>
        <taxon>Magnoliopsida</taxon>
        <taxon>eudicotyledons</taxon>
        <taxon>Gunneridae</taxon>
        <taxon>Pentapetalae</taxon>
        <taxon>asterids</taxon>
        <taxon>campanulids</taxon>
        <taxon>Asterales</taxon>
        <taxon>Asteraceae</taxon>
        <taxon>Asteroideae</taxon>
        <taxon>Anthemideae</taxon>
        <taxon>Anthemidinae</taxon>
        <taxon>Tanacetum</taxon>
    </lineage>
</organism>
<dbReference type="PANTHER" id="PTHR31973:SF189">
    <property type="entry name" value="TRANSPOSASE, MUDR, PLANT, MULE TRANSPOSASE DOMAIN PROTEIN-RELATED"/>
    <property type="match status" value="1"/>
</dbReference>
<protein>
    <submittedName>
        <fullName evidence="1">Uncharacterized protein</fullName>
    </submittedName>
</protein>
<dbReference type="EMBL" id="BQNB010010397">
    <property type="protein sequence ID" value="GJS76728.1"/>
    <property type="molecule type" value="Genomic_DNA"/>
</dbReference>
<dbReference type="Proteomes" id="UP001151760">
    <property type="component" value="Unassembled WGS sequence"/>
</dbReference>
<reference evidence="1" key="2">
    <citation type="submission" date="2022-01" db="EMBL/GenBank/DDBJ databases">
        <authorList>
            <person name="Yamashiro T."/>
            <person name="Shiraishi A."/>
            <person name="Satake H."/>
            <person name="Nakayama K."/>
        </authorList>
    </citation>
    <scope>NUCLEOTIDE SEQUENCE</scope>
</reference>
<name>A0ABQ4YIZ5_9ASTR</name>
<sequence>MMSLSMIHRVAKVKDNIWALFFGILGLDIDSGGLKLFENDADIHALYDLAEKSPPLKSRPFRNDIKGRVLFTDMYYAKDEGFEMCPPLKEDEVGKEDLLVWYSDLENDCVNDAAKILEGMSESKNYASNSIEINEGVQVLVDEMSEGMNDAANIDIDELVIARQKQLDKGKSLMTDDDNVTTKKRKIVTKGNGISIRENDGVNIVSTNIKSDSVDYGDQQSKTDSDESNKSFDYLIADEAEVVDEDHHEVGDEERATVDVDKYGEIDDNSLGLAPLISEHEKYMEALSRKLKGNGMRITYLFAIVEESKEMCCEAMENGFSECFNSVLVSVRHQPIITMLESIRVIVMERMNTMRSLMEKLTTDVCPNIQKILELSKDQQRFWHVIPCGGSQFEVRRGCDAFKVDERNMTCSCRMWQISGGINFWPDYSYLSRILGLKPKKMQETGQNNKGCKKDPIDVVPKEKKKAGRPKKIPNNLEKENDVPAFVNTDINEFKIGASNSRVVFNDGRVFNVGKFNFNKKMMFGSSSIGHVKMRGRKTKGGRLIPAQRLGRMGTWLGMDGTTLDTIEETEAFHATMPALNHLNTNGLNIAGTQQSQVNGVGVIGSLIEPTKRQGTTTLGKRL</sequence>
<proteinExistence type="predicted"/>
<evidence type="ECO:0000313" key="1">
    <source>
        <dbReference type="EMBL" id="GJS76728.1"/>
    </source>
</evidence>
<accession>A0ABQ4YIZ5</accession>
<comment type="caution">
    <text evidence="1">The sequence shown here is derived from an EMBL/GenBank/DDBJ whole genome shotgun (WGS) entry which is preliminary data.</text>
</comment>
<gene>
    <name evidence="1" type="ORF">Tco_0726609</name>
</gene>
<dbReference type="PANTHER" id="PTHR31973">
    <property type="entry name" value="POLYPROTEIN, PUTATIVE-RELATED"/>
    <property type="match status" value="1"/>
</dbReference>
<evidence type="ECO:0000313" key="2">
    <source>
        <dbReference type="Proteomes" id="UP001151760"/>
    </source>
</evidence>
<reference evidence="1" key="1">
    <citation type="journal article" date="2022" name="Int. J. Mol. Sci.">
        <title>Draft Genome of Tanacetum Coccineum: Genomic Comparison of Closely Related Tanacetum-Family Plants.</title>
        <authorList>
            <person name="Yamashiro T."/>
            <person name="Shiraishi A."/>
            <person name="Nakayama K."/>
            <person name="Satake H."/>
        </authorList>
    </citation>
    <scope>NUCLEOTIDE SEQUENCE</scope>
</reference>